<name>A0A507AS97_9PEZI</name>
<dbReference type="RefSeq" id="XP_030989459.1">
    <property type="nucleotide sequence ID" value="XM_031133169.1"/>
</dbReference>
<dbReference type="Proteomes" id="UP000319257">
    <property type="component" value="Unassembled WGS sequence"/>
</dbReference>
<sequence>MSAPRTKRPFAGAASDPAQRQITSFFRPSCGGEGDGDESGYQTAVSLTPAQVQADLLCVGMRIRKSVPEGYKTGSDCGSFSLWSDADPKQAASSRHQHQQSSRVPSSARAAEKRELLPFCGIHKVGGLASQPAFDSAGPALFPPSAFGPSSSSSSSAAAAAAADDVSDMNDCPGLTSSQESAASFASVDTIASANNLLSSSSSLAPPPQRKRFYAEDESVEKPVSLRDEWLDGEVSPRTLAPVGWDNGRVMAVPRGRRGLLGLGGAAAAGGSRKGAPAVVASLPPARLTDLGQENLDLVMDGESDFEEASFLDFRTWGAPLPRDMEMGGI</sequence>
<comment type="subcellular location">
    <subcellularLocation>
        <location evidence="2">Cytoplasm</location>
    </subcellularLocation>
    <subcellularLocation>
        <location evidence="1">Nucleus</location>
    </subcellularLocation>
</comment>
<dbReference type="InterPro" id="IPR013900">
    <property type="entry name" value="RNR_inhibitor"/>
</dbReference>
<keyword evidence="4" id="KW-0963">Cytoplasm</keyword>
<evidence type="ECO:0000313" key="7">
    <source>
        <dbReference type="EMBL" id="TPX07748.1"/>
    </source>
</evidence>
<feature type="region of interest" description="Disordered" evidence="6">
    <location>
        <begin position="1"/>
        <end position="41"/>
    </location>
</feature>
<dbReference type="PANTHER" id="PTHR28081:SF1">
    <property type="entry name" value="DAMAGE-REGULATED IMPORT FACILITATOR 1"/>
    <property type="match status" value="1"/>
</dbReference>
<feature type="compositionally biased region" description="Low complexity" evidence="6">
    <location>
        <begin position="90"/>
        <end position="103"/>
    </location>
</feature>
<feature type="region of interest" description="Disordered" evidence="6">
    <location>
        <begin position="198"/>
        <end position="218"/>
    </location>
</feature>
<evidence type="ECO:0000256" key="5">
    <source>
        <dbReference type="ARBA" id="ARBA00023242"/>
    </source>
</evidence>
<proteinExistence type="inferred from homology"/>
<comment type="caution">
    <text evidence="7">The sequence shown here is derived from an EMBL/GenBank/DDBJ whole genome shotgun (WGS) entry which is preliminary data.</text>
</comment>
<dbReference type="GeneID" id="41977987"/>
<evidence type="ECO:0000313" key="8">
    <source>
        <dbReference type="Proteomes" id="UP000319257"/>
    </source>
</evidence>
<dbReference type="PANTHER" id="PTHR28081">
    <property type="entry name" value="DAMAGE-REGULATED IMPORT FACILITATOR 1-RELATED"/>
    <property type="match status" value="1"/>
</dbReference>
<dbReference type="GO" id="GO:0008104">
    <property type="term" value="P:intracellular protein localization"/>
    <property type="evidence" value="ECO:0007669"/>
    <property type="project" value="TreeGrafter"/>
</dbReference>
<gene>
    <name evidence="7" type="ORF">E0L32_010540</name>
</gene>
<reference evidence="7 8" key="1">
    <citation type="submission" date="2019-06" db="EMBL/GenBank/DDBJ databases">
        <title>Draft genome sequence of the filamentous fungus Phialemoniopsis curvata isolated from diesel fuel.</title>
        <authorList>
            <person name="Varaljay V.A."/>
            <person name="Lyon W.J."/>
            <person name="Crouch A.L."/>
            <person name="Drake C.E."/>
            <person name="Hollomon J.M."/>
            <person name="Nadeau L.J."/>
            <person name="Nunn H.S."/>
            <person name="Stevenson B.S."/>
            <person name="Bojanowski C.L."/>
            <person name="Crookes-Goodson W.J."/>
        </authorList>
    </citation>
    <scope>NUCLEOTIDE SEQUENCE [LARGE SCALE GENOMIC DNA]</scope>
    <source>
        <strain evidence="7 8">D216</strain>
    </source>
</reference>
<evidence type="ECO:0000256" key="4">
    <source>
        <dbReference type="ARBA" id="ARBA00022490"/>
    </source>
</evidence>
<evidence type="ECO:0000256" key="3">
    <source>
        <dbReference type="ARBA" id="ARBA00005459"/>
    </source>
</evidence>
<dbReference type="GO" id="GO:1990846">
    <property type="term" value="F:ribonucleoside-diphosphate reductase inhibitor activity"/>
    <property type="evidence" value="ECO:0007669"/>
    <property type="project" value="TreeGrafter"/>
</dbReference>
<dbReference type="EMBL" id="SKBQ01000086">
    <property type="protein sequence ID" value="TPX07748.1"/>
    <property type="molecule type" value="Genomic_DNA"/>
</dbReference>
<dbReference type="Pfam" id="PF08591">
    <property type="entry name" value="RNR_inhib"/>
    <property type="match status" value="1"/>
</dbReference>
<dbReference type="InParanoid" id="A0A507AS97"/>
<dbReference type="GO" id="GO:0005737">
    <property type="term" value="C:cytoplasm"/>
    <property type="evidence" value="ECO:0007669"/>
    <property type="project" value="UniProtKB-SubCell"/>
</dbReference>
<comment type="similarity">
    <text evidence="3">Belongs to the DIF1/spd1 family.</text>
</comment>
<evidence type="ECO:0000256" key="1">
    <source>
        <dbReference type="ARBA" id="ARBA00004123"/>
    </source>
</evidence>
<keyword evidence="5" id="KW-0539">Nucleus</keyword>
<dbReference type="AlphaFoldDB" id="A0A507AS97"/>
<organism evidence="7 8">
    <name type="scientific">Thyridium curvatum</name>
    <dbReference type="NCBI Taxonomy" id="1093900"/>
    <lineage>
        <taxon>Eukaryota</taxon>
        <taxon>Fungi</taxon>
        <taxon>Dikarya</taxon>
        <taxon>Ascomycota</taxon>
        <taxon>Pezizomycotina</taxon>
        <taxon>Sordariomycetes</taxon>
        <taxon>Sordariomycetidae</taxon>
        <taxon>Thyridiales</taxon>
        <taxon>Thyridiaceae</taxon>
        <taxon>Thyridium</taxon>
    </lineage>
</organism>
<dbReference type="GO" id="GO:0005634">
    <property type="term" value="C:nucleus"/>
    <property type="evidence" value="ECO:0007669"/>
    <property type="project" value="UniProtKB-SubCell"/>
</dbReference>
<evidence type="ECO:0000256" key="2">
    <source>
        <dbReference type="ARBA" id="ARBA00004496"/>
    </source>
</evidence>
<evidence type="ECO:0000256" key="6">
    <source>
        <dbReference type="SAM" id="MobiDB-lite"/>
    </source>
</evidence>
<keyword evidence="8" id="KW-1185">Reference proteome</keyword>
<accession>A0A507AS97</accession>
<dbReference type="OrthoDB" id="4072855at2759"/>
<feature type="region of interest" description="Disordered" evidence="6">
    <location>
        <begin position="88"/>
        <end position="109"/>
    </location>
</feature>
<protein>
    <submittedName>
        <fullName evidence="7">Uncharacterized protein</fullName>
    </submittedName>
</protein>